<keyword evidence="3" id="KW-1185">Reference proteome</keyword>
<keyword evidence="1" id="KW-0472">Membrane</keyword>
<feature type="transmembrane region" description="Helical" evidence="1">
    <location>
        <begin position="227"/>
        <end position="245"/>
    </location>
</feature>
<sequence>MATALADGSQTTDSRLIGSLELPNRLSLDAPSVAVTWQWLLATVYSNPPSTDGPSRAIDRSQAAAMAVLFITVWLIYMADRLLDCRRLDFSRDVPGRHRFANRYSRILWPIWFGMLAIDSSLALRMLDRQLLFAGAGLMGIVLLYCLAVHGSRWLQGGVPKEFVVGTVFAAGVSLPIAVAEFSLPLALTTCMMAALFSLNCLCVAKVQRGSDRQQKIGSAILMFPRLASRLPLISGLLSILAIALGCWGLIPAAIAAATALSAAGLLGIAWIIDRERSWIDAASCGPLADYVLLAPLPVLLLANWL</sequence>
<reference evidence="2 3" key="1">
    <citation type="submission" date="2019-02" db="EMBL/GenBank/DDBJ databases">
        <title>Deep-cultivation of Planctomycetes and their phenomic and genomic characterization uncovers novel biology.</title>
        <authorList>
            <person name="Wiegand S."/>
            <person name="Jogler M."/>
            <person name="Boedeker C."/>
            <person name="Pinto D."/>
            <person name="Vollmers J."/>
            <person name="Rivas-Marin E."/>
            <person name="Kohn T."/>
            <person name="Peeters S.H."/>
            <person name="Heuer A."/>
            <person name="Rast P."/>
            <person name="Oberbeckmann S."/>
            <person name="Bunk B."/>
            <person name="Jeske O."/>
            <person name="Meyerdierks A."/>
            <person name="Storesund J.E."/>
            <person name="Kallscheuer N."/>
            <person name="Luecker S."/>
            <person name="Lage O.M."/>
            <person name="Pohl T."/>
            <person name="Merkel B.J."/>
            <person name="Hornburger P."/>
            <person name="Mueller R.-W."/>
            <person name="Bruemmer F."/>
            <person name="Labrenz M."/>
            <person name="Spormann A.M."/>
            <person name="Op den Camp H."/>
            <person name="Overmann J."/>
            <person name="Amann R."/>
            <person name="Jetten M.S.M."/>
            <person name="Mascher T."/>
            <person name="Medema M.H."/>
            <person name="Devos D.P."/>
            <person name="Kaster A.-K."/>
            <person name="Ovreas L."/>
            <person name="Rohde M."/>
            <person name="Galperin M.Y."/>
            <person name="Jogler C."/>
        </authorList>
    </citation>
    <scope>NUCLEOTIDE SEQUENCE [LARGE SCALE GENOMIC DNA]</scope>
    <source>
        <strain evidence="2 3">EC9</strain>
    </source>
</reference>
<accession>A0A517M5M5</accession>
<feature type="transmembrane region" description="Helical" evidence="1">
    <location>
        <begin position="104"/>
        <end position="124"/>
    </location>
</feature>
<evidence type="ECO:0000313" key="2">
    <source>
        <dbReference type="EMBL" id="QDS90168.1"/>
    </source>
</evidence>
<gene>
    <name evidence="2" type="ORF">EC9_43740</name>
</gene>
<protein>
    <recommendedName>
        <fullName evidence="4">Prenyltransferase</fullName>
    </recommendedName>
</protein>
<keyword evidence="1" id="KW-0812">Transmembrane</keyword>
<evidence type="ECO:0008006" key="4">
    <source>
        <dbReference type="Google" id="ProtNLM"/>
    </source>
</evidence>
<dbReference type="EMBL" id="CP036261">
    <property type="protein sequence ID" value="QDS90168.1"/>
    <property type="molecule type" value="Genomic_DNA"/>
</dbReference>
<organism evidence="2 3">
    <name type="scientific">Rosistilla ulvae</name>
    <dbReference type="NCBI Taxonomy" id="1930277"/>
    <lineage>
        <taxon>Bacteria</taxon>
        <taxon>Pseudomonadati</taxon>
        <taxon>Planctomycetota</taxon>
        <taxon>Planctomycetia</taxon>
        <taxon>Pirellulales</taxon>
        <taxon>Pirellulaceae</taxon>
        <taxon>Rosistilla</taxon>
    </lineage>
</organism>
<name>A0A517M5M5_9BACT</name>
<feature type="transmembrane region" description="Helical" evidence="1">
    <location>
        <begin position="163"/>
        <end position="180"/>
    </location>
</feature>
<evidence type="ECO:0000313" key="3">
    <source>
        <dbReference type="Proteomes" id="UP000319557"/>
    </source>
</evidence>
<dbReference type="RefSeq" id="WP_218934317.1">
    <property type="nucleotide sequence ID" value="NZ_CP036261.1"/>
</dbReference>
<dbReference type="AlphaFoldDB" id="A0A517M5M5"/>
<dbReference type="KEGG" id="ruv:EC9_43740"/>
<evidence type="ECO:0000256" key="1">
    <source>
        <dbReference type="SAM" id="Phobius"/>
    </source>
</evidence>
<feature type="transmembrane region" description="Helical" evidence="1">
    <location>
        <begin position="186"/>
        <end position="207"/>
    </location>
</feature>
<feature type="transmembrane region" description="Helical" evidence="1">
    <location>
        <begin position="130"/>
        <end position="151"/>
    </location>
</feature>
<proteinExistence type="predicted"/>
<keyword evidence="1" id="KW-1133">Transmembrane helix</keyword>
<feature type="transmembrane region" description="Helical" evidence="1">
    <location>
        <begin position="63"/>
        <end position="83"/>
    </location>
</feature>
<feature type="transmembrane region" description="Helical" evidence="1">
    <location>
        <begin position="251"/>
        <end position="273"/>
    </location>
</feature>
<dbReference type="Proteomes" id="UP000319557">
    <property type="component" value="Chromosome"/>
</dbReference>